<evidence type="ECO:0000313" key="2">
    <source>
        <dbReference type="EMBL" id="MDR6239126.1"/>
    </source>
</evidence>
<organism evidence="2 3">
    <name type="scientific">Aureibacter tunicatorum</name>
    <dbReference type="NCBI Taxonomy" id="866807"/>
    <lineage>
        <taxon>Bacteria</taxon>
        <taxon>Pseudomonadati</taxon>
        <taxon>Bacteroidota</taxon>
        <taxon>Cytophagia</taxon>
        <taxon>Cytophagales</taxon>
        <taxon>Persicobacteraceae</taxon>
        <taxon>Aureibacter</taxon>
    </lineage>
</organism>
<dbReference type="RefSeq" id="WP_309938669.1">
    <property type="nucleotide sequence ID" value="NZ_AP025305.1"/>
</dbReference>
<gene>
    <name evidence="2" type="ORF">HNQ88_002163</name>
</gene>
<dbReference type="Pfam" id="PF03992">
    <property type="entry name" value="ABM"/>
    <property type="match status" value="1"/>
</dbReference>
<dbReference type="InterPro" id="IPR052936">
    <property type="entry name" value="Jasmonate_Hydroxylase-like"/>
</dbReference>
<keyword evidence="2" id="KW-0560">Oxidoreductase</keyword>
<name>A0AAE4BRW5_9BACT</name>
<protein>
    <submittedName>
        <fullName evidence="2">Heme-degrading monooxygenase HmoA</fullName>
    </submittedName>
</protein>
<dbReference type="InterPro" id="IPR011008">
    <property type="entry name" value="Dimeric_a/b-barrel"/>
</dbReference>
<evidence type="ECO:0000259" key="1">
    <source>
        <dbReference type="Pfam" id="PF03992"/>
    </source>
</evidence>
<dbReference type="AlphaFoldDB" id="A0AAE4BRW5"/>
<accession>A0AAE4BRW5</accession>
<sequence length="110" mass="12721">MMMSNELIANTPKPPYYAVVFTSVRVDDDGMEYGKMAELMGKLASEQEGFLGVESAREQVGITVSYWKDEASILKWKQNLQHRIAQEKGKSEWYQSYRTRVCKVERDYGI</sequence>
<keyword evidence="3" id="KW-1185">Reference proteome</keyword>
<dbReference type="GO" id="GO:0004497">
    <property type="term" value="F:monooxygenase activity"/>
    <property type="evidence" value="ECO:0007669"/>
    <property type="project" value="UniProtKB-KW"/>
</dbReference>
<dbReference type="Proteomes" id="UP001185092">
    <property type="component" value="Unassembled WGS sequence"/>
</dbReference>
<dbReference type="SUPFAM" id="SSF54909">
    <property type="entry name" value="Dimeric alpha+beta barrel"/>
    <property type="match status" value="1"/>
</dbReference>
<keyword evidence="2" id="KW-0503">Monooxygenase</keyword>
<reference evidence="2" key="1">
    <citation type="submission" date="2023-07" db="EMBL/GenBank/DDBJ databases">
        <title>Genomic Encyclopedia of Type Strains, Phase IV (KMG-IV): sequencing the most valuable type-strain genomes for metagenomic binning, comparative biology and taxonomic classification.</title>
        <authorList>
            <person name="Goeker M."/>
        </authorList>
    </citation>
    <scope>NUCLEOTIDE SEQUENCE</scope>
    <source>
        <strain evidence="2">DSM 26174</strain>
    </source>
</reference>
<dbReference type="PANTHER" id="PTHR37811:SF2">
    <property type="entry name" value="ABM DOMAIN-CONTAINING PROTEIN"/>
    <property type="match status" value="1"/>
</dbReference>
<comment type="caution">
    <text evidence="2">The sequence shown here is derived from an EMBL/GenBank/DDBJ whole genome shotgun (WGS) entry which is preliminary data.</text>
</comment>
<feature type="domain" description="ABM" evidence="1">
    <location>
        <begin position="37"/>
        <end position="87"/>
    </location>
</feature>
<dbReference type="Gene3D" id="3.30.70.100">
    <property type="match status" value="1"/>
</dbReference>
<dbReference type="PANTHER" id="PTHR37811">
    <property type="entry name" value="BLL5343 PROTEIN"/>
    <property type="match status" value="1"/>
</dbReference>
<dbReference type="InterPro" id="IPR007138">
    <property type="entry name" value="ABM_dom"/>
</dbReference>
<proteinExistence type="predicted"/>
<evidence type="ECO:0000313" key="3">
    <source>
        <dbReference type="Proteomes" id="UP001185092"/>
    </source>
</evidence>
<dbReference type="EMBL" id="JAVDQD010000002">
    <property type="protein sequence ID" value="MDR6239126.1"/>
    <property type="molecule type" value="Genomic_DNA"/>
</dbReference>